<dbReference type="InterPro" id="IPR018060">
    <property type="entry name" value="HTH_AraC"/>
</dbReference>
<proteinExistence type="predicted"/>
<dbReference type="Proteomes" id="UP000535838">
    <property type="component" value="Unassembled WGS sequence"/>
</dbReference>
<dbReference type="EMBL" id="JACJVQ010000020">
    <property type="protein sequence ID" value="MBB6637185.1"/>
    <property type="molecule type" value="Genomic_DNA"/>
</dbReference>
<gene>
    <name evidence="7" type="ORF">H7B67_23920</name>
</gene>
<name>A0A841T3I3_9BACL</name>
<protein>
    <submittedName>
        <fullName evidence="7">Response regulator</fullName>
    </submittedName>
</protein>
<accession>A0A841T3I3</accession>
<dbReference type="GO" id="GO:0003700">
    <property type="term" value="F:DNA-binding transcription factor activity"/>
    <property type="evidence" value="ECO:0007669"/>
    <property type="project" value="InterPro"/>
</dbReference>
<dbReference type="PROSITE" id="PS01124">
    <property type="entry name" value="HTH_ARAC_FAMILY_2"/>
    <property type="match status" value="1"/>
</dbReference>
<feature type="modified residue" description="4-aspartylphosphate" evidence="4">
    <location>
        <position position="55"/>
    </location>
</feature>
<dbReference type="PANTHER" id="PTHR43280">
    <property type="entry name" value="ARAC-FAMILY TRANSCRIPTIONAL REGULATOR"/>
    <property type="match status" value="1"/>
</dbReference>
<dbReference type="AlphaFoldDB" id="A0A841T3I3"/>
<dbReference type="Pfam" id="PF00072">
    <property type="entry name" value="Response_reg"/>
    <property type="match status" value="1"/>
</dbReference>
<dbReference type="PROSITE" id="PS00041">
    <property type="entry name" value="HTH_ARAC_FAMILY_1"/>
    <property type="match status" value="1"/>
</dbReference>
<sequence>MISILIIDDEPKIVNSMEKLMRQLPYAPLQVYKAYSAAEAIECLQAEKIHVVLSDIKMPGISGIELQREIVKRWPLCKVVFLTGYSDFDYVQSALRNGAVDFLTKTEDNETILAAVMKAVESVTLNDRKEAIIKKGQDDLRKAQPILQKEWLGAVLNNEIRISDLSQAQLDEVQIPLSLSAPVIPCFCKVDEWQDSYTLRDKLLMNFAITNIAEEILGREVHMVSYSEEPGKRLWILQPRLEAREQFLTDTIQPALEAIQEACRQMLHLKISLVIALEWVNWEDLSSRAERLKMALSSGFRIDENLLIQLPSTSEFNIREQEEQFLHSVRKLSILTTSLEEGNRQPFFDLYSTLRAQILSLPPHLSHYKIEIYYSLGLLFLSYLNKWNMRGKIEGRVDLTRLYSIGFGGTDKETLDYFSELAQVIFDTNDQGQQERNNIIVEQVNRYIHIHLMNDLSLHIIGDAVGYNPSYLSRVYKHLTGVGIAEYILTQRLTLAKSLLKESKLRVGEIAAKSGFMSEAHFFRIFKKTTGMTPAEYRDLHVIEP</sequence>
<dbReference type="CDD" id="cd17536">
    <property type="entry name" value="REC_YesN-like"/>
    <property type="match status" value="1"/>
</dbReference>
<dbReference type="SUPFAM" id="SSF46689">
    <property type="entry name" value="Homeodomain-like"/>
    <property type="match status" value="2"/>
</dbReference>
<dbReference type="SMART" id="SM00448">
    <property type="entry name" value="REC"/>
    <property type="match status" value="1"/>
</dbReference>
<dbReference type="SMART" id="SM00342">
    <property type="entry name" value="HTH_ARAC"/>
    <property type="match status" value="1"/>
</dbReference>
<evidence type="ECO:0000256" key="2">
    <source>
        <dbReference type="ARBA" id="ARBA00023125"/>
    </source>
</evidence>
<evidence type="ECO:0000313" key="8">
    <source>
        <dbReference type="Proteomes" id="UP000535838"/>
    </source>
</evidence>
<dbReference type="PROSITE" id="PS50110">
    <property type="entry name" value="RESPONSE_REGULATORY"/>
    <property type="match status" value="1"/>
</dbReference>
<dbReference type="Gene3D" id="3.40.50.2300">
    <property type="match status" value="1"/>
</dbReference>
<dbReference type="InterPro" id="IPR020449">
    <property type="entry name" value="Tscrpt_reg_AraC-type_HTH"/>
</dbReference>
<feature type="domain" description="HTH araC/xylS-type" evidence="5">
    <location>
        <begin position="442"/>
        <end position="540"/>
    </location>
</feature>
<keyword evidence="3" id="KW-0804">Transcription</keyword>
<dbReference type="PANTHER" id="PTHR43280:SF10">
    <property type="entry name" value="REGULATORY PROTEIN POCR"/>
    <property type="match status" value="1"/>
</dbReference>
<dbReference type="SUPFAM" id="SSF52172">
    <property type="entry name" value="CheY-like"/>
    <property type="match status" value="1"/>
</dbReference>
<keyword evidence="2" id="KW-0238">DNA-binding</keyword>
<keyword evidence="8" id="KW-1185">Reference proteome</keyword>
<evidence type="ECO:0000259" key="5">
    <source>
        <dbReference type="PROSITE" id="PS01124"/>
    </source>
</evidence>
<dbReference type="GO" id="GO:0043565">
    <property type="term" value="F:sequence-specific DNA binding"/>
    <property type="evidence" value="ECO:0007669"/>
    <property type="project" value="InterPro"/>
</dbReference>
<comment type="caution">
    <text evidence="7">The sequence shown here is derived from an EMBL/GenBank/DDBJ whole genome shotgun (WGS) entry which is preliminary data.</text>
</comment>
<keyword evidence="4" id="KW-0597">Phosphoprotein</keyword>
<evidence type="ECO:0000313" key="7">
    <source>
        <dbReference type="EMBL" id="MBB6637185.1"/>
    </source>
</evidence>
<evidence type="ECO:0000256" key="3">
    <source>
        <dbReference type="ARBA" id="ARBA00023163"/>
    </source>
</evidence>
<dbReference type="GO" id="GO:0000160">
    <property type="term" value="P:phosphorelay signal transduction system"/>
    <property type="evidence" value="ECO:0007669"/>
    <property type="project" value="InterPro"/>
</dbReference>
<dbReference type="RefSeq" id="WP_185122394.1">
    <property type="nucleotide sequence ID" value="NZ_JACJVQ010000020.1"/>
</dbReference>
<dbReference type="InterPro" id="IPR009057">
    <property type="entry name" value="Homeodomain-like_sf"/>
</dbReference>
<reference evidence="7 8" key="1">
    <citation type="submission" date="2020-08" db="EMBL/GenBank/DDBJ databases">
        <title>Cohnella phylogeny.</title>
        <authorList>
            <person name="Dunlap C."/>
        </authorList>
    </citation>
    <scope>NUCLEOTIDE SEQUENCE [LARGE SCALE GENOMIC DNA]</scope>
    <source>
        <strain evidence="7 8">DSM 25241</strain>
    </source>
</reference>
<evidence type="ECO:0000256" key="1">
    <source>
        <dbReference type="ARBA" id="ARBA00023015"/>
    </source>
</evidence>
<dbReference type="InterPro" id="IPR011006">
    <property type="entry name" value="CheY-like_superfamily"/>
</dbReference>
<dbReference type="Pfam" id="PF12833">
    <property type="entry name" value="HTH_18"/>
    <property type="match status" value="1"/>
</dbReference>
<dbReference type="InterPro" id="IPR018062">
    <property type="entry name" value="HTH_AraC-typ_CS"/>
</dbReference>
<dbReference type="InterPro" id="IPR001789">
    <property type="entry name" value="Sig_transdc_resp-reg_receiver"/>
</dbReference>
<dbReference type="PRINTS" id="PR00032">
    <property type="entry name" value="HTHARAC"/>
</dbReference>
<evidence type="ECO:0000256" key="4">
    <source>
        <dbReference type="PROSITE-ProRule" id="PRU00169"/>
    </source>
</evidence>
<organism evidence="7 8">
    <name type="scientific">Cohnella thailandensis</name>
    <dbReference type="NCBI Taxonomy" id="557557"/>
    <lineage>
        <taxon>Bacteria</taxon>
        <taxon>Bacillati</taxon>
        <taxon>Bacillota</taxon>
        <taxon>Bacilli</taxon>
        <taxon>Bacillales</taxon>
        <taxon>Paenibacillaceae</taxon>
        <taxon>Cohnella</taxon>
    </lineage>
</organism>
<dbReference type="Gene3D" id="1.10.10.60">
    <property type="entry name" value="Homeodomain-like"/>
    <property type="match status" value="2"/>
</dbReference>
<feature type="domain" description="Response regulatory" evidence="6">
    <location>
        <begin position="3"/>
        <end position="120"/>
    </location>
</feature>
<keyword evidence="1" id="KW-0805">Transcription regulation</keyword>
<evidence type="ECO:0000259" key="6">
    <source>
        <dbReference type="PROSITE" id="PS50110"/>
    </source>
</evidence>